<gene>
    <name evidence="2" type="ORF">FDO65_06380</name>
</gene>
<evidence type="ECO:0000313" key="2">
    <source>
        <dbReference type="EMBL" id="TKV61245.1"/>
    </source>
</evidence>
<protein>
    <submittedName>
        <fullName evidence="2">Uncharacterized protein</fullName>
    </submittedName>
</protein>
<feature type="region of interest" description="Disordered" evidence="1">
    <location>
        <begin position="164"/>
        <end position="198"/>
    </location>
</feature>
<evidence type="ECO:0000313" key="3">
    <source>
        <dbReference type="Proteomes" id="UP000306985"/>
    </source>
</evidence>
<feature type="compositionally biased region" description="Pro residues" evidence="1">
    <location>
        <begin position="19"/>
        <end position="32"/>
    </location>
</feature>
<name>A0A4V6CW98_9ACTN</name>
<dbReference type="AlphaFoldDB" id="A0A4V6CW98"/>
<feature type="compositionally biased region" description="Basic and acidic residues" evidence="1">
    <location>
        <begin position="177"/>
        <end position="198"/>
    </location>
</feature>
<accession>A0A4V6CW98</accession>
<evidence type="ECO:0000256" key="1">
    <source>
        <dbReference type="SAM" id="MobiDB-lite"/>
    </source>
</evidence>
<dbReference type="Proteomes" id="UP000306985">
    <property type="component" value="Unassembled WGS sequence"/>
</dbReference>
<proteinExistence type="predicted"/>
<keyword evidence="3" id="KW-1185">Reference proteome</keyword>
<dbReference type="OrthoDB" id="3405665at2"/>
<sequence>MQPPPPPRRRRRAGRAAGPPSPAPEGTFPPAPGAASGPAGRTDDMATAPYRVVDPASDAGTAAPVVPPSPPPADARRRGFGPGTESVGHSPVEAGRGTRWTATGRRRGPRDDQGERALRALATQRGSQVSPTAALRAREVEVPTADDLAAAEQEIVIVRRNYVPPTALPPSRRAGRGRPEAGGSDRPRARGWVERGLS</sequence>
<reference evidence="2 3" key="1">
    <citation type="submission" date="2019-05" db="EMBL/GenBank/DDBJ databases">
        <title>Nakamurella sp. N5BH11, whole genome shotgun sequence.</title>
        <authorList>
            <person name="Tuo L."/>
        </authorList>
    </citation>
    <scope>NUCLEOTIDE SEQUENCE [LARGE SCALE GENOMIC DNA]</scope>
    <source>
        <strain evidence="2 3">N5BH11</strain>
    </source>
</reference>
<organism evidence="2 3">
    <name type="scientific">Nakamurella flava</name>
    <dbReference type="NCBI Taxonomy" id="2576308"/>
    <lineage>
        <taxon>Bacteria</taxon>
        <taxon>Bacillati</taxon>
        <taxon>Actinomycetota</taxon>
        <taxon>Actinomycetes</taxon>
        <taxon>Nakamurellales</taxon>
        <taxon>Nakamurellaceae</taxon>
        <taxon>Nakamurella</taxon>
    </lineage>
</organism>
<dbReference type="EMBL" id="SZZH01000001">
    <property type="protein sequence ID" value="TKV61245.1"/>
    <property type="molecule type" value="Genomic_DNA"/>
</dbReference>
<comment type="caution">
    <text evidence="2">The sequence shown here is derived from an EMBL/GenBank/DDBJ whole genome shotgun (WGS) entry which is preliminary data.</text>
</comment>
<feature type="region of interest" description="Disordered" evidence="1">
    <location>
        <begin position="1"/>
        <end position="113"/>
    </location>
</feature>